<comment type="caution">
    <text evidence="1">The sequence shown here is derived from an EMBL/GenBank/DDBJ whole genome shotgun (WGS) entry which is preliminary data.</text>
</comment>
<evidence type="ECO:0000313" key="2">
    <source>
        <dbReference type="Proteomes" id="UP001175228"/>
    </source>
</evidence>
<proteinExistence type="predicted"/>
<evidence type="ECO:0000313" key="1">
    <source>
        <dbReference type="EMBL" id="KAK0476579.1"/>
    </source>
</evidence>
<sequence length="498" mass="54603">MEQRAHVLYIRHLIRKGHGYPFWHPEPDSSRPAAYTERGVHPGDVGILNDRGGFDHLFNVFRDADDPVNGGNVPPDFQPLRLNSGSPQITQACYNYNITSAHVNCTEVSAGISADVAGLARAEASFEFSTTEESAAILCLPHSATKHETLSRGVIKEYAIANGAAWYAYANGLQYLGRDAPNGSLYIVTGCDKTDSWGTAAVAKPSRTSHSVCLSFIAAGMAGGEVRAAHTCSTNFSADTRVHPLPLIQYSYPVDRENQCIFARGFTISLRSVNLFKSDGKAVLRNISGSLKDEIPSFDNNRVPCPRLPGGTESSGRRSYFPWISHGTQPVMDNEDDLGSLNADQLSDTDLDCEISISEFPPRNSELMNPSATMNLYLLEKDPSLEIVVTHDEEWMKIIQDYGDATDEILWGIIRGELDKRSFSPTVGFKSLTKVNAAAERDSDNQVMVRSLSLKSSTASVTCPLANRFRGDPWNLVSVESTQVFTLQACSCSHRNLR</sequence>
<dbReference type="AlphaFoldDB" id="A0AA39UBU5"/>
<accession>A0AA39UBU5</accession>
<name>A0AA39UBU5_9AGAR</name>
<protein>
    <submittedName>
        <fullName evidence="1">Uncharacterized protein</fullName>
    </submittedName>
</protein>
<reference evidence="1" key="1">
    <citation type="submission" date="2023-06" db="EMBL/GenBank/DDBJ databases">
        <authorList>
            <consortium name="Lawrence Berkeley National Laboratory"/>
            <person name="Ahrendt S."/>
            <person name="Sahu N."/>
            <person name="Indic B."/>
            <person name="Wong-Bajracharya J."/>
            <person name="Merenyi Z."/>
            <person name="Ke H.-M."/>
            <person name="Monk M."/>
            <person name="Kocsube S."/>
            <person name="Drula E."/>
            <person name="Lipzen A."/>
            <person name="Balint B."/>
            <person name="Henrissat B."/>
            <person name="Andreopoulos B."/>
            <person name="Martin F.M."/>
            <person name="Harder C.B."/>
            <person name="Rigling D."/>
            <person name="Ford K.L."/>
            <person name="Foster G.D."/>
            <person name="Pangilinan J."/>
            <person name="Papanicolaou A."/>
            <person name="Barry K."/>
            <person name="LaButti K."/>
            <person name="Viragh M."/>
            <person name="Koriabine M."/>
            <person name="Yan M."/>
            <person name="Riley R."/>
            <person name="Champramary S."/>
            <person name="Plett K.L."/>
            <person name="Tsai I.J."/>
            <person name="Slot J."/>
            <person name="Sipos G."/>
            <person name="Plett J."/>
            <person name="Nagy L.G."/>
            <person name="Grigoriev I.V."/>
        </authorList>
    </citation>
    <scope>NUCLEOTIDE SEQUENCE</scope>
    <source>
        <strain evidence="1">HWK02</strain>
    </source>
</reference>
<dbReference type="Proteomes" id="UP001175228">
    <property type="component" value="Unassembled WGS sequence"/>
</dbReference>
<dbReference type="EMBL" id="JAUEPU010000124">
    <property type="protein sequence ID" value="KAK0476579.1"/>
    <property type="molecule type" value="Genomic_DNA"/>
</dbReference>
<keyword evidence="2" id="KW-1185">Reference proteome</keyword>
<gene>
    <name evidence="1" type="ORF">EDD18DRAFT_136357</name>
</gene>
<organism evidence="1 2">
    <name type="scientific">Armillaria luteobubalina</name>
    <dbReference type="NCBI Taxonomy" id="153913"/>
    <lineage>
        <taxon>Eukaryota</taxon>
        <taxon>Fungi</taxon>
        <taxon>Dikarya</taxon>
        <taxon>Basidiomycota</taxon>
        <taxon>Agaricomycotina</taxon>
        <taxon>Agaricomycetes</taxon>
        <taxon>Agaricomycetidae</taxon>
        <taxon>Agaricales</taxon>
        <taxon>Marasmiineae</taxon>
        <taxon>Physalacriaceae</taxon>
        <taxon>Armillaria</taxon>
    </lineage>
</organism>